<dbReference type="SUPFAM" id="SSF51717">
    <property type="entry name" value="Dihydropteroate synthetase-like"/>
    <property type="match status" value="1"/>
</dbReference>
<dbReference type="Gene3D" id="3.20.20.20">
    <property type="entry name" value="Dihydropteroate synthase-like"/>
    <property type="match status" value="1"/>
</dbReference>
<dbReference type="OrthoDB" id="9811744at2"/>
<dbReference type="AlphaFoldDB" id="A0A1W2GBF1"/>
<dbReference type="CDD" id="cd00739">
    <property type="entry name" value="DHPS"/>
    <property type="match status" value="1"/>
</dbReference>
<gene>
    <name evidence="11" type="ORF">SAMN04488029_1761</name>
</gene>
<dbReference type="RefSeq" id="WP_084372359.1">
    <property type="nucleotide sequence ID" value="NZ_FWYF01000002.1"/>
</dbReference>
<dbReference type="UniPathway" id="UPA00077">
    <property type="reaction ID" value="UER00156"/>
</dbReference>
<dbReference type="GO" id="GO:0004156">
    <property type="term" value="F:dihydropteroate synthase activity"/>
    <property type="evidence" value="ECO:0007669"/>
    <property type="project" value="UniProtKB-EC"/>
</dbReference>
<dbReference type="GO" id="GO:0005829">
    <property type="term" value="C:cytosol"/>
    <property type="evidence" value="ECO:0007669"/>
    <property type="project" value="TreeGrafter"/>
</dbReference>
<comment type="catalytic activity">
    <reaction evidence="1">
        <text>(7,8-dihydropterin-6-yl)methyl diphosphate + 4-aminobenzoate = 7,8-dihydropteroate + diphosphate</text>
        <dbReference type="Rhea" id="RHEA:19949"/>
        <dbReference type="ChEBI" id="CHEBI:17836"/>
        <dbReference type="ChEBI" id="CHEBI:17839"/>
        <dbReference type="ChEBI" id="CHEBI:33019"/>
        <dbReference type="ChEBI" id="CHEBI:72950"/>
        <dbReference type="EC" id="2.5.1.15"/>
    </reaction>
</comment>
<comment type="cofactor">
    <cofactor evidence="2 9">
        <name>Mg(2+)</name>
        <dbReference type="ChEBI" id="CHEBI:18420"/>
    </cofactor>
</comment>
<accession>A0A1W2GBF1</accession>
<dbReference type="PANTHER" id="PTHR20941:SF1">
    <property type="entry name" value="FOLIC ACID SYNTHESIS PROTEIN FOL1"/>
    <property type="match status" value="1"/>
</dbReference>
<evidence type="ECO:0000256" key="2">
    <source>
        <dbReference type="ARBA" id="ARBA00001946"/>
    </source>
</evidence>
<dbReference type="GO" id="GO:0046654">
    <property type="term" value="P:tetrahydrofolate biosynthetic process"/>
    <property type="evidence" value="ECO:0007669"/>
    <property type="project" value="UniProtKB-UniPathway"/>
</dbReference>
<evidence type="ECO:0000256" key="9">
    <source>
        <dbReference type="RuleBase" id="RU361205"/>
    </source>
</evidence>
<dbReference type="InterPro" id="IPR000489">
    <property type="entry name" value="Pterin-binding_dom"/>
</dbReference>
<reference evidence="11 12" key="1">
    <citation type="submission" date="2017-04" db="EMBL/GenBank/DDBJ databases">
        <authorList>
            <person name="Afonso C.L."/>
            <person name="Miller P.J."/>
            <person name="Scott M.A."/>
            <person name="Spackman E."/>
            <person name="Goraichik I."/>
            <person name="Dimitrov K.M."/>
            <person name="Suarez D.L."/>
            <person name="Swayne D.E."/>
        </authorList>
    </citation>
    <scope>NUCLEOTIDE SEQUENCE [LARGE SCALE GENOMIC DNA]</scope>
    <source>
        <strain evidence="11 12">DSM 26133</strain>
    </source>
</reference>
<keyword evidence="5 9" id="KW-0808">Transferase</keyword>
<dbReference type="PANTHER" id="PTHR20941">
    <property type="entry name" value="FOLATE SYNTHESIS PROTEINS"/>
    <property type="match status" value="1"/>
</dbReference>
<evidence type="ECO:0000256" key="8">
    <source>
        <dbReference type="ARBA" id="ARBA00022909"/>
    </source>
</evidence>
<keyword evidence="8 9" id="KW-0289">Folate biosynthesis</keyword>
<evidence type="ECO:0000256" key="1">
    <source>
        <dbReference type="ARBA" id="ARBA00000012"/>
    </source>
</evidence>
<comment type="similarity">
    <text evidence="9">Belongs to the DHPS family.</text>
</comment>
<keyword evidence="7 9" id="KW-0460">Magnesium</keyword>
<evidence type="ECO:0000256" key="5">
    <source>
        <dbReference type="ARBA" id="ARBA00022679"/>
    </source>
</evidence>
<evidence type="ECO:0000256" key="7">
    <source>
        <dbReference type="ARBA" id="ARBA00022842"/>
    </source>
</evidence>
<keyword evidence="12" id="KW-1185">Reference proteome</keyword>
<dbReference type="NCBIfam" id="TIGR01496">
    <property type="entry name" value="DHPS"/>
    <property type="match status" value="1"/>
</dbReference>
<dbReference type="PROSITE" id="PS00793">
    <property type="entry name" value="DHPS_2"/>
    <property type="match status" value="1"/>
</dbReference>
<dbReference type="EC" id="2.5.1.15" evidence="4 9"/>
<feature type="domain" description="Pterin-binding" evidence="10">
    <location>
        <begin position="19"/>
        <end position="271"/>
    </location>
</feature>
<dbReference type="GO" id="GO:0046872">
    <property type="term" value="F:metal ion binding"/>
    <property type="evidence" value="ECO:0007669"/>
    <property type="project" value="UniProtKB-KW"/>
</dbReference>
<evidence type="ECO:0000259" key="10">
    <source>
        <dbReference type="PROSITE" id="PS50972"/>
    </source>
</evidence>
<evidence type="ECO:0000313" key="11">
    <source>
        <dbReference type="EMBL" id="SMD33953.1"/>
    </source>
</evidence>
<keyword evidence="6 9" id="KW-0479">Metal-binding</keyword>
<dbReference type="Proteomes" id="UP000192472">
    <property type="component" value="Unassembled WGS sequence"/>
</dbReference>
<dbReference type="InterPro" id="IPR006390">
    <property type="entry name" value="DHP_synth_dom"/>
</dbReference>
<name>A0A1W2GBF1_REIFA</name>
<proteinExistence type="inferred from homology"/>
<dbReference type="STRING" id="692418.SAMN04488029_1761"/>
<dbReference type="InterPro" id="IPR011005">
    <property type="entry name" value="Dihydropteroate_synth-like_sf"/>
</dbReference>
<dbReference type="Pfam" id="PF00809">
    <property type="entry name" value="Pterin_bind"/>
    <property type="match status" value="1"/>
</dbReference>
<evidence type="ECO:0000313" key="12">
    <source>
        <dbReference type="Proteomes" id="UP000192472"/>
    </source>
</evidence>
<dbReference type="PROSITE" id="PS50972">
    <property type="entry name" value="PTERIN_BINDING"/>
    <property type="match status" value="1"/>
</dbReference>
<evidence type="ECO:0000256" key="4">
    <source>
        <dbReference type="ARBA" id="ARBA00012458"/>
    </source>
</evidence>
<protein>
    <recommendedName>
        <fullName evidence="4 9">Dihydropteroate synthase</fullName>
        <shortName evidence="9">DHPS</shortName>
        <ecNumber evidence="4 9">2.5.1.15</ecNumber>
    </recommendedName>
    <alternativeName>
        <fullName evidence="9">Dihydropteroate pyrophosphorylase</fullName>
    </alternativeName>
</protein>
<dbReference type="InterPro" id="IPR045031">
    <property type="entry name" value="DHP_synth-like"/>
</dbReference>
<dbReference type="GO" id="GO:0046656">
    <property type="term" value="P:folic acid biosynthetic process"/>
    <property type="evidence" value="ECO:0007669"/>
    <property type="project" value="UniProtKB-KW"/>
</dbReference>
<evidence type="ECO:0000256" key="6">
    <source>
        <dbReference type="ARBA" id="ARBA00022723"/>
    </source>
</evidence>
<dbReference type="PROSITE" id="PS00792">
    <property type="entry name" value="DHPS_1"/>
    <property type="match status" value="1"/>
</dbReference>
<sequence length="281" mass="31072">MTESKFINIKGELMALSEPKVMGIINLTADSFYDGGKIKSDSDLLTKVEKMVNEGVNILDVGAYSSRPGATDIPMREEWDAAVAGIDAILKHFPEVIISIDTFRATVAKGAIEHGACMVNDISAGNLDVGMFDLIEELNVPYVMMHMRGNPQTMANLTDYDQMVSEIIDYFNAKVKELRSRGVKDILIDPGFGFAKTKEQNFELLNKLELLRILGVPILCGVSRKSMIFKELESSPDRALNGTTALNMACLMNGASVLRVHDVREAKETIKLYEAMTKNKK</sequence>
<comment type="pathway">
    <text evidence="3 9">Cofactor biosynthesis; tetrahydrofolate biosynthesis; 7,8-dihydrofolate from 2-amino-4-hydroxy-6-hydroxymethyl-7,8-dihydropteridine diphosphate and 4-aminobenzoate: step 1/2.</text>
</comment>
<organism evidence="11 12">
    <name type="scientific">Reichenbachiella faecimaris</name>
    <dbReference type="NCBI Taxonomy" id="692418"/>
    <lineage>
        <taxon>Bacteria</taxon>
        <taxon>Pseudomonadati</taxon>
        <taxon>Bacteroidota</taxon>
        <taxon>Cytophagia</taxon>
        <taxon>Cytophagales</taxon>
        <taxon>Reichenbachiellaceae</taxon>
        <taxon>Reichenbachiella</taxon>
    </lineage>
</organism>
<comment type="function">
    <text evidence="9">Catalyzes the condensation of para-aminobenzoate (pABA) with 6-hydroxymethyl-7,8-dihydropterin diphosphate (DHPt-PP) to form 7,8-dihydropteroate (H2Pte), the immediate precursor of folate derivatives.</text>
</comment>
<evidence type="ECO:0000256" key="3">
    <source>
        <dbReference type="ARBA" id="ARBA00004763"/>
    </source>
</evidence>
<dbReference type="EMBL" id="FWYF01000002">
    <property type="protein sequence ID" value="SMD33953.1"/>
    <property type="molecule type" value="Genomic_DNA"/>
</dbReference>